<dbReference type="AlphaFoldDB" id="A0A8I1KFF6"/>
<dbReference type="Proteomes" id="UP000655994">
    <property type="component" value="Unassembled WGS sequence"/>
</dbReference>
<evidence type="ECO:0000313" key="4">
    <source>
        <dbReference type="Proteomes" id="UP000621390"/>
    </source>
</evidence>
<feature type="region of interest" description="Disordered" evidence="1">
    <location>
        <begin position="76"/>
        <end position="95"/>
    </location>
</feature>
<reference evidence="3 5" key="1">
    <citation type="submission" date="2020-09" db="EMBL/GenBank/DDBJ databases">
        <title>Draft Genomes of Bacterial Isolates from North Pond Shallow Sediments.</title>
        <authorList>
            <person name="Kiel Reese B."/>
            <person name="Mullis M."/>
            <person name="Weisend R.E."/>
        </authorList>
    </citation>
    <scope>NUCLEOTIDE SEQUENCE</scope>
    <source>
        <strain evidence="3">KJE-2</strain>
        <strain evidence="2 5">KJE-3</strain>
    </source>
</reference>
<evidence type="ECO:0000313" key="5">
    <source>
        <dbReference type="Proteomes" id="UP000655994"/>
    </source>
</evidence>
<dbReference type="EMBL" id="JAEMOP010000009">
    <property type="protein sequence ID" value="MBJ7316921.1"/>
    <property type="molecule type" value="Genomic_DNA"/>
</dbReference>
<organism evidence="3 4">
    <name type="scientific">Idiomarina abyssalis</name>
    <dbReference type="NCBI Taxonomy" id="86102"/>
    <lineage>
        <taxon>Bacteria</taxon>
        <taxon>Pseudomonadati</taxon>
        <taxon>Pseudomonadota</taxon>
        <taxon>Gammaproteobacteria</taxon>
        <taxon>Alteromonadales</taxon>
        <taxon>Idiomarinaceae</taxon>
        <taxon>Idiomarina</taxon>
    </lineage>
</organism>
<protein>
    <submittedName>
        <fullName evidence="3">Uncharacterized protein</fullName>
    </submittedName>
</protein>
<gene>
    <name evidence="2" type="ORF">JHC10_05320</name>
    <name evidence="3" type="ORF">JHC11_13070</name>
</gene>
<evidence type="ECO:0000256" key="1">
    <source>
        <dbReference type="SAM" id="MobiDB-lite"/>
    </source>
</evidence>
<dbReference type="Proteomes" id="UP000621390">
    <property type="component" value="Unassembled WGS sequence"/>
</dbReference>
<accession>A0A8I1KFF6</accession>
<evidence type="ECO:0000313" key="3">
    <source>
        <dbReference type="EMBL" id="MBJ7316921.1"/>
    </source>
</evidence>
<comment type="caution">
    <text evidence="3">The sequence shown here is derived from an EMBL/GenBank/DDBJ whole genome shotgun (WGS) entry which is preliminary data.</text>
</comment>
<evidence type="ECO:0000313" key="2">
    <source>
        <dbReference type="EMBL" id="MBJ7266364.1"/>
    </source>
</evidence>
<dbReference type="EMBL" id="JAEMOS010000014">
    <property type="protein sequence ID" value="MBJ7266364.1"/>
    <property type="molecule type" value="Genomic_DNA"/>
</dbReference>
<dbReference type="RefSeq" id="WP_199494081.1">
    <property type="nucleotide sequence ID" value="NZ_JAEMOP010000009.1"/>
</dbReference>
<name>A0A8I1KFF6_9GAMM</name>
<proteinExistence type="predicted"/>
<sequence length="160" mass="17991">MKQLLEQRKRDGRALVVLESKSTSAEIIGPLKKLLPNDSANEPESEMAWYYEAALKEGHESYELGRRLQESGLLEQARGGVEEPQNSESSWFDTPPTEQGFYWHWSGSLDDAPVVLSVLYSGTNKQCFVSAGQYGIKNAIYCDKYGGWWAECKPPELPDV</sequence>
<keyword evidence="5" id="KW-1185">Reference proteome</keyword>